<dbReference type="EMBL" id="GBXM01060881">
    <property type="protein sequence ID" value="JAH47696.1"/>
    <property type="molecule type" value="Transcribed_RNA"/>
</dbReference>
<accession>A0A0E9T244</accession>
<reference evidence="1" key="2">
    <citation type="journal article" date="2015" name="Fish Shellfish Immunol.">
        <title>Early steps in the European eel (Anguilla anguilla)-Vibrio vulnificus interaction in the gills: Role of the RtxA13 toxin.</title>
        <authorList>
            <person name="Callol A."/>
            <person name="Pajuelo D."/>
            <person name="Ebbesson L."/>
            <person name="Teles M."/>
            <person name="MacKenzie S."/>
            <person name="Amaro C."/>
        </authorList>
    </citation>
    <scope>NUCLEOTIDE SEQUENCE</scope>
</reference>
<dbReference type="AlphaFoldDB" id="A0A0E9T244"/>
<dbReference type="EMBL" id="GBXM01094966">
    <property type="protein sequence ID" value="JAH13611.1"/>
    <property type="molecule type" value="Transcribed_RNA"/>
</dbReference>
<reference evidence="1" key="1">
    <citation type="submission" date="2014-11" db="EMBL/GenBank/DDBJ databases">
        <authorList>
            <person name="Amaro Gonzalez C."/>
        </authorList>
    </citation>
    <scope>NUCLEOTIDE SEQUENCE</scope>
</reference>
<evidence type="ECO:0000313" key="1">
    <source>
        <dbReference type="EMBL" id="JAH47696.1"/>
    </source>
</evidence>
<sequence length="56" mass="6231">MNNTKKLPSGQMVHSNGNTITGSTANLMDKKYPVSIKLINNCLMMNVKLDFNLFTV</sequence>
<protein>
    <submittedName>
        <fullName evidence="1">Uncharacterized protein</fullName>
    </submittedName>
</protein>
<organism evidence="1">
    <name type="scientific">Anguilla anguilla</name>
    <name type="common">European freshwater eel</name>
    <name type="synonym">Muraena anguilla</name>
    <dbReference type="NCBI Taxonomy" id="7936"/>
    <lineage>
        <taxon>Eukaryota</taxon>
        <taxon>Metazoa</taxon>
        <taxon>Chordata</taxon>
        <taxon>Craniata</taxon>
        <taxon>Vertebrata</taxon>
        <taxon>Euteleostomi</taxon>
        <taxon>Actinopterygii</taxon>
        <taxon>Neopterygii</taxon>
        <taxon>Teleostei</taxon>
        <taxon>Anguilliformes</taxon>
        <taxon>Anguillidae</taxon>
        <taxon>Anguilla</taxon>
    </lineage>
</organism>
<proteinExistence type="predicted"/>
<name>A0A0E9T244_ANGAN</name>